<dbReference type="PATRIC" id="fig|186479.3.peg.3628"/>
<dbReference type="InterPro" id="IPR000073">
    <property type="entry name" value="AB_hydrolase_1"/>
</dbReference>
<evidence type="ECO:0000259" key="1">
    <source>
        <dbReference type="Pfam" id="PF00561"/>
    </source>
</evidence>
<dbReference type="Proteomes" id="UP000050509">
    <property type="component" value="Unassembled WGS sequence"/>
</dbReference>
<dbReference type="PANTHER" id="PTHR43433">
    <property type="entry name" value="HYDROLASE, ALPHA/BETA FOLD FAMILY PROTEIN"/>
    <property type="match status" value="1"/>
</dbReference>
<keyword evidence="3" id="KW-1185">Reference proteome</keyword>
<dbReference type="EMBL" id="LJCR01000002">
    <property type="protein sequence ID" value="KPV55000.1"/>
    <property type="molecule type" value="Genomic_DNA"/>
</dbReference>
<comment type="caution">
    <text evidence="2">The sequence shown here is derived from an EMBL/GenBank/DDBJ whole genome shotgun (WGS) entry which is preliminary data.</text>
</comment>
<dbReference type="Pfam" id="PF00561">
    <property type="entry name" value="Abhydrolase_1"/>
    <property type="match status" value="1"/>
</dbReference>
<sequence>MKEGKHMSTLKVPGAQLYYEVTGSGPLLILIPGASGVGEVFRQVARELAARYQVVTYDRRGFSRSQLNGPQDYDHRLSTDADDVWRLIEHLTDKPATVFGNSSGAIVALEVLIHAPKRLQTVVAHEPPVVSLLPDAAKWWAFFDGIYDTYRKDGIPKAMHQFASTIAGKGDHQLMERYMTKQANEYTMANAAYWMEHELRQYPRVELDLDALAAHVRQLMLVGGRDSQDQMTYQPNKVLARQLGLDIVDLPGGHLGFMAYPTEFATELMNALSR</sequence>
<feature type="domain" description="AB hydrolase-1" evidence="1">
    <location>
        <begin position="26"/>
        <end position="174"/>
    </location>
</feature>
<dbReference type="SUPFAM" id="SSF53474">
    <property type="entry name" value="alpha/beta-Hydrolases"/>
    <property type="match status" value="1"/>
</dbReference>
<dbReference type="AlphaFoldDB" id="A0A0P9DNE6"/>
<organism evidence="2 3">
    <name type="scientific">Kouleothrix aurantiaca</name>
    <dbReference type="NCBI Taxonomy" id="186479"/>
    <lineage>
        <taxon>Bacteria</taxon>
        <taxon>Bacillati</taxon>
        <taxon>Chloroflexota</taxon>
        <taxon>Chloroflexia</taxon>
        <taxon>Chloroflexales</taxon>
        <taxon>Roseiflexineae</taxon>
        <taxon>Roseiflexaceae</taxon>
        <taxon>Kouleothrix</taxon>
    </lineage>
</organism>
<name>A0A0P9DNE6_9CHLR</name>
<evidence type="ECO:0000313" key="3">
    <source>
        <dbReference type="Proteomes" id="UP000050509"/>
    </source>
</evidence>
<gene>
    <name evidence="2" type="ORF">SE17_00200</name>
</gene>
<dbReference type="InterPro" id="IPR029058">
    <property type="entry name" value="AB_hydrolase_fold"/>
</dbReference>
<evidence type="ECO:0000313" key="2">
    <source>
        <dbReference type="EMBL" id="KPV55000.1"/>
    </source>
</evidence>
<reference evidence="2 3" key="1">
    <citation type="submission" date="2015-09" db="EMBL/GenBank/DDBJ databases">
        <title>Draft genome sequence of Kouleothrix aurantiaca JCM 19913.</title>
        <authorList>
            <person name="Hemp J."/>
        </authorList>
    </citation>
    <scope>NUCLEOTIDE SEQUENCE [LARGE SCALE GENOMIC DNA]</scope>
    <source>
        <strain evidence="2 3">COM-B</strain>
    </source>
</reference>
<protein>
    <recommendedName>
        <fullName evidence="1">AB hydrolase-1 domain-containing protein</fullName>
    </recommendedName>
</protein>
<dbReference type="PANTHER" id="PTHR43433:SF5">
    <property type="entry name" value="AB HYDROLASE-1 DOMAIN-CONTAINING PROTEIN"/>
    <property type="match status" value="1"/>
</dbReference>
<accession>A0A0P9DNE6</accession>
<dbReference type="Gene3D" id="3.40.50.1820">
    <property type="entry name" value="alpha/beta hydrolase"/>
    <property type="match status" value="1"/>
</dbReference>
<dbReference type="GO" id="GO:0004806">
    <property type="term" value="F:triacylglycerol lipase activity"/>
    <property type="evidence" value="ECO:0007669"/>
    <property type="project" value="TreeGrafter"/>
</dbReference>
<dbReference type="InterPro" id="IPR050471">
    <property type="entry name" value="AB_hydrolase"/>
</dbReference>
<dbReference type="GO" id="GO:0046503">
    <property type="term" value="P:glycerolipid catabolic process"/>
    <property type="evidence" value="ECO:0007669"/>
    <property type="project" value="TreeGrafter"/>
</dbReference>
<proteinExistence type="predicted"/>